<evidence type="ECO:0000313" key="1">
    <source>
        <dbReference type="EMBL" id="XBP94871.1"/>
    </source>
</evidence>
<dbReference type="RefSeq" id="WP_350935172.1">
    <property type="nucleotide sequence ID" value="NZ_CP157762.1"/>
</dbReference>
<accession>A0AAU8HGE9</accession>
<dbReference type="AlphaFoldDB" id="A0AAU8HGE9"/>
<dbReference type="EMBL" id="CP157762">
    <property type="protein sequence ID" value="XBP94871.1"/>
    <property type="molecule type" value="Genomic_DNA"/>
</dbReference>
<organism evidence="2">
    <name type="scientific">Micromonospora sp. CCTCC AA 2012012</name>
    <dbReference type="NCBI Taxonomy" id="3111921"/>
    <lineage>
        <taxon>Bacteria</taxon>
        <taxon>Bacillati</taxon>
        <taxon>Actinomycetota</taxon>
        <taxon>Actinomycetes</taxon>
        <taxon>Micromonosporales</taxon>
        <taxon>Micromonosporaceae</taxon>
        <taxon>Micromonospora</taxon>
    </lineage>
</organism>
<name>A0AAU8HGE9_9ACTN</name>
<sequence length="232" mass="25762">MTGSSWLRQDHELRPGTAVFRSDRRFALEAYSATHGQLLLRSNPGREHETTIDLLFKPAEAVKIREGYRGLVVRCATVAEASRIMAALPGIRADLGYRVFLLESEGRSDYVVSMAFGWHEDVLSRVQGSFFHTADAYLPRWPTAPLSGVNPGFNAASVEDLIASLHPDHHQQQARRDRFRDVFVLMTDVGLAHRPEISGIGVFLTRADAEEAKALLAPKVASCWIETLPIAI</sequence>
<reference evidence="2" key="2">
    <citation type="submission" date="2024-06" db="EMBL/GenBank/DDBJ databases">
        <title>Micromonospora mangrovi CCTCC AA 2012012 genome sequences.</title>
        <authorList>
            <person name="Gao J."/>
        </authorList>
    </citation>
    <scope>NUCLEOTIDE SEQUENCE</scope>
    <source>
        <strain evidence="2">CCTCC AA 2012012</strain>
    </source>
</reference>
<proteinExistence type="predicted"/>
<reference evidence="1" key="1">
    <citation type="submission" date="2024-01" db="EMBL/GenBank/DDBJ databases">
        <title>The genome sequence of Micromonospora mangrovi CCTCC AA 2012012.</title>
        <authorList>
            <person name="Gao J."/>
        </authorList>
    </citation>
    <scope>NUCLEOTIDE SEQUENCE</scope>
    <source>
        <strain evidence="1">CCTCC AA 2012012</strain>
    </source>
</reference>
<gene>
    <name evidence="2" type="ORF">ABUL08_05650</name>
    <name evidence="1" type="ORF">VK199_05605</name>
</gene>
<protein>
    <submittedName>
        <fullName evidence="2">Uncharacterized protein</fullName>
    </submittedName>
</protein>
<evidence type="ECO:0000313" key="2">
    <source>
        <dbReference type="EMBL" id="XCH75574.1"/>
    </source>
</evidence>
<dbReference type="EMBL" id="CP159342">
    <property type="protein sequence ID" value="XCH75574.1"/>
    <property type="molecule type" value="Genomic_DNA"/>
</dbReference>